<dbReference type="EMBL" id="MU629512">
    <property type="protein sequence ID" value="KAJ1256451.1"/>
    <property type="molecule type" value="Genomic_DNA"/>
</dbReference>
<reference evidence="1 2" key="1">
    <citation type="submission" date="2022-10" db="EMBL/GenBank/DDBJ databases">
        <title>WGS assembly of Paspalum vaginatum 540-79.</title>
        <authorList>
            <person name="Sun G."/>
            <person name="Wase N."/>
            <person name="Shu S."/>
            <person name="Jenkins J."/>
            <person name="Zhou B."/>
            <person name="Torres-Rodriguez J."/>
            <person name="Chen C."/>
            <person name="Sandor L."/>
            <person name="Plott C."/>
            <person name="Yoshinga Y."/>
            <person name="Daum C."/>
            <person name="Qi P."/>
            <person name="Barry K."/>
            <person name="Lipzen A."/>
            <person name="Berry L."/>
            <person name="Pedersen C."/>
            <person name="Gottilla T."/>
            <person name="Foltz A."/>
            <person name="Yu H."/>
            <person name="O'Malley R."/>
            <person name="Zhang C."/>
            <person name="Devos K."/>
            <person name="Sigmon B."/>
            <person name="Yu B."/>
            <person name="Obata T."/>
            <person name="Schmutz J."/>
            <person name="Schnable J."/>
        </authorList>
    </citation>
    <scope>NUCLEOTIDE SEQUENCE [LARGE SCALE GENOMIC DNA]</scope>
    <source>
        <strain evidence="2">cv. 540-79</strain>
    </source>
</reference>
<gene>
    <name evidence="1" type="ORF">BS78_K023800</name>
</gene>
<name>A0A9W8CG68_9POAL</name>
<proteinExistence type="predicted"/>
<sequence length="135" mass="15203">MLVSAADDENSGIEVKGMLYFTSRENCMIPIPLWIFLCLPQINGYIVHVKIMSLDLFSYQPWCYFGLHRCNGAINPRLHKYMSIGLLALDVPTQLELPGASKNLHVPVCSGRNWGSRPQCSFCRMTQTSTAQTFS</sequence>
<organism evidence="1 2">
    <name type="scientific">Paspalum vaginatum</name>
    <name type="common">seashore paspalum</name>
    <dbReference type="NCBI Taxonomy" id="158149"/>
    <lineage>
        <taxon>Eukaryota</taxon>
        <taxon>Viridiplantae</taxon>
        <taxon>Streptophyta</taxon>
        <taxon>Embryophyta</taxon>
        <taxon>Tracheophyta</taxon>
        <taxon>Spermatophyta</taxon>
        <taxon>Magnoliopsida</taxon>
        <taxon>Liliopsida</taxon>
        <taxon>Poales</taxon>
        <taxon>Poaceae</taxon>
        <taxon>PACMAD clade</taxon>
        <taxon>Panicoideae</taxon>
        <taxon>Andropogonodae</taxon>
        <taxon>Paspaleae</taxon>
        <taxon>Paspalinae</taxon>
        <taxon>Paspalum</taxon>
    </lineage>
</organism>
<evidence type="ECO:0000313" key="1">
    <source>
        <dbReference type="EMBL" id="KAJ1256451.1"/>
    </source>
</evidence>
<protein>
    <submittedName>
        <fullName evidence="1">Uncharacterized protein</fullName>
    </submittedName>
</protein>
<comment type="caution">
    <text evidence="1">The sequence shown here is derived from an EMBL/GenBank/DDBJ whole genome shotgun (WGS) entry which is preliminary data.</text>
</comment>
<dbReference type="AlphaFoldDB" id="A0A9W8CG68"/>
<dbReference type="Proteomes" id="UP001164776">
    <property type="component" value="Unassembled WGS sequence"/>
</dbReference>
<accession>A0A9W8CG68</accession>
<keyword evidence="2" id="KW-1185">Reference proteome</keyword>
<evidence type="ECO:0000313" key="2">
    <source>
        <dbReference type="Proteomes" id="UP001164776"/>
    </source>
</evidence>